<dbReference type="SUPFAM" id="SSF54236">
    <property type="entry name" value="Ubiquitin-like"/>
    <property type="match status" value="1"/>
</dbReference>
<evidence type="ECO:0000313" key="6">
    <source>
        <dbReference type="EMBL" id="CAL4113566.1"/>
    </source>
</evidence>
<evidence type="ECO:0008006" key="8">
    <source>
        <dbReference type="Google" id="ProtNLM"/>
    </source>
</evidence>
<evidence type="ECO:0000256" key="3">
    <source>
        <dbReference type="ARBA" id="ARBA00023136"/>
    </source>
</evidence>
<keyword evidence="7" id="KW-1185">Reference proteome</keyword>
<dbReference type="InterPro" id="IPR029071">
    <property type="entry name" value="Ubiquitin-like_domsf"/>
</dbReference>
<evidence type="ECO:0000256" key="5">
    <source>
        <dbReference type="RuleBase" id="RU004384"/>
    </source>
</evidence>
<name>A0AAV2R664_MEGNR</name>
<sequence length="104" mass="11649">MYASAPQASFSMCNCVFCSKSLTSSCVYRNMSSHTADNNENTKRPFKLSKPFAGSVDEYKAFVTRKAEVANIRAKFPNKIPVIVERYAKESTLPVLDKTKFLVP</sequence>
<dbReference type="GO" id="GO:0006914">
    <property type="term" value="P:autophagy"/>
    <property type="evidence" value="ECO:0007669"/>
    <property type="project" value="UniProtKB-KW"/>
</dbReference>
<dbReference type="Gene3D" id="3.10.20.90">
    <property type="entry name" value="Phosphatidylinositol 3-kinase Catalytic Subunit, Chain A, domain 1"/>
    <property type="match status" value="1"/>
</dbReference>
<proteinExistence type="inferred from homology"/>
<dbReference type="InterPro" id="IPR004241">
    <property type="entry name" value="Atg8-like"/>
</dbReference>
<dbReference type="EMBL" id="CAXKWB010015378">
    <property type="protein sequence ID" value="CAL4113566.1"/>
    <property type="molecule type" value="Genomic_DNA"/>
</dbReference>
<comment type="caution">
    <text evidence="6">The sequence shown here is derived from an EMBL/GenBank/DDBJ whole genome shotgun (WGS) entry which is preliminary data.</text>
</comment>
<reference evidence="6 7" key="1">
    <citation type="submission" date="2024-05" db="EMBL/GenBank/DDBJ databases">
        <authorList>
            <person name="Wallberg A."/>
        </authorList>
    </citation>
    <scope>NUCLEOTIDE SEQUENCE [LARGE SCALE GENOMIC DNA]</scope>
</reference>
<dbReference type="Proteomes" id="UP001497623">
    <property type="component" value="Unassembled WGS sequence"/>
</dbReference>
<keyword evidence="4" id="KW-0449">Lipoprotein</keyword>
<dbReference type="GO" id="GO:0016020">
    <property type="term" value="C:membrane"/>
    <property type="evidence" value="ECO:0007669"/>
    <property type="project" value="UniProtKB-SubCell"/>
</dbReference>
<keyword evidence="3" id="KW-0472">Membrane</keyword>
<evidence type="ECO:0000256" key="4">
    <source>
        <dbReference type="ARBA" id="ARBA00023288"/>
    </source>
</evidence>
<gene>
    <name evidence="6" type="ORF">MNOR_LOCUS20148</name>
</gene>
<evidence type="ECO:0000256" key="1">
    <source>
        <dbReference type="ARBA" id="ARBA00004370"/>
    </source>
</evidence>
<dbReference type="AlphaFoldDB" id="A0AAV2R664"/>
<organism evidence="6 7">
    <name type="scientific">Meganyctiphanes norvegica</name>
    <name type="common">Northern krill</name>
    <name type="synonym">Thysanopoda norvegica</name>
    <dbReference type="NCBI Taxonomy" id="48144"/>
    <lineage>
        <taxon>Eukaryota</taxon>
        <taxon>Metazoa</taxon>
        <taxon>Ecdysozoa</taxon>
        <taxon>Arthropoda</taxon>
        <taxon>Crustacea</taxon>
        <taxon>Multicrustacea</taxon>
        <taxon>Malacostraca</taxon>
        <taxon>Eumalacostraca</taxon>
        <taxon>Eucarida</taxon>
        <taxon>Euphausiacea</taxon>
        <taxon>Euphausiidae</taxon>
        <taxon>Meganyctiphanes</taxon>
    </lineage>
</organism>
<dbReference type="PANTHER" id="PTHR10969">
    <property type="entry name" value="MICROTUBULE-ASSOCIATED PROTEINS 1A/1B LIGHT CHAIN 3-RELATED"/>
    <property type="match status" value="1"/>
</dbReference>
<accession>A0AAV2R664</accession>
<evidence type="ECO:0000256" key="2">
    <source>
        <dbReference type="ARBA" id="ARBA00007293"/>
    </source>
</evidence>
<comment type="similarity">
    <text evidence="2 5">Belongs to the ATG8 family.</text>
</comment>
<evidence type="ECO:0000313" key="7">
    <source>
        <dbReference type="Proteomes" id="UP001497623"/>
    </source>
</evidence>
<comment type="subcellular location">
    <subcellularLocation>
        <location evidence="1">Membrane</location>
    </subcellularLocation>
</comment>
<protein>
    <recommendedName>
        <fullName evidence="8">Autophagy-related protein</fullName>
    </recommendedName>
</protein>
<dbReference type="Pfam" id="PF02991">
    <property type="entry name" value="ATG8"/>
    <property type="match status" value="1"/>
</dbReference>
<keyword evidence="5" id="KW-0072">Autophagy</keyword>